<dbReference type="RefSeq" id="WP_095122267.1">
    <property type="nucleotide sequence ID" value="NZ_LT906454.1"/>
</dbReference>
<dbReference type="Proteomes" id="UP000215144">
    <property type="component" value="Chromosome 1"/>
</dbReference>
<dbReference type="PANTHER" id="PTHR42756">
    <property type="entry name" value="TRANSCRIPTIONAL REGULATOR, MARR"/>
    <property type="match status" value="1"/>
</dbReference>
<dbReference type="InterPro" id="IPR036388">
    <property type="entry name" value="WH-like_DNA-bd_sf"/>
</dbReference>
<reference evidence="5 6" key="1">
    <citation type="submission" date="2017-06" db="EMBL/GenBank/DDBJ databases">
        <authorList>
            <consortium name="Pathogen Informatics"/>
        </authorList>
    </citation>
    <scope>NUCLEOTIDE SEQUENCE [LARGE SCALE GENOMIC DNA]</scope>
    <source>
        <strain evidence="5 6">NCTC11291</strain>
    </source>
</reference>
<dbReference type="InterPro" id="IPR036390">
    <property type="entry name" value="WH_DNA-bd_sf"/>
</dbReference>
<name>A0A239WY40_STRAI</name>
<keyword evidence="1" id="KW-0805">Transcription regulation</keyword>
<protein>
    <submittedName>
        <fullName evidence="5">MarR family transcriptional regulator</fullName>
    </submittedName>
</protein>
<feature type="domain" description="HTH marR-type" evidence="4">
    <location>
        <begin position="3"/>
        <end position="137"/>
    </location>
</feature>
<keyword evidence="2" id="KW-0238">DNA-binding</keyword>
<proteinExistence type="predicted"/>
<dbReference type="Pfam" id="PF01047">
    <property type="entry name" value="MarR"/>
    <property type="match status" value="1"/>
</dbReference>
<dbReference type="EMBL" id="LT906454">
    <property type="protein sequence ID" value="SNV38853.1"/>
    <property type="molecule type" value="Genomic_DNA"/>
</dbReference>
<accession>A0A239WY40</accession>
<dbReference type="SMART" id="SM00347">
    <property type="entry name" value="HTH_MARR"/>
    <property type="match status" value="1"/>
</dbReference>
<dbReference type="GO" id="GO:0003677">
    <property type="term" value="F:DNA binding"/>
    <property type="evidence" value="ECO:0007669"/>
    <property type="project" value="UniProtKB-KW"/>
</dbReference>
<dbReference type="PRINTS" id="PR00598">
    <property type="entry name" value="HTHMARR"/>
</dbReference>
<dbReference type="AlphaFoldDB" id="A0A239WY40"/>
<evidence type="ECO:0000313" key="6">
    <source>
        <dbReference type="Proteomes" id="UP000215144"/>
    </source>
</evidence>
<keyword evidence="3" id="KW-0804">Transcription</keyword>
<dbReference type="GO" id="GO:0003700">
    <property type="term" value="F:DNA-binding transcription factor activity"/>
    <property type="evidence" value="ECO:0007669"/>
    <property type="project" value="InterPro"/>
</dbReference>
<dbReference type="KEGG" id="saco:SAME_00870"/>
<gene>
    <name evidence="5" type="primary">slyA</name>
    <name evidence="5" type="ORF">SAMEA4504048_00870</name>
</gene>
<dbReference type="InterPro" id="IPR000835">
    <property type="entry name" value="HTH_MarR-typ"/>
</dbReference>
<evidence type="ECO:0000259" key="4">
    <source>
        <dbReference type="PROSITE" id="PS50995"/>
    </source>
</evidence>
<evidence type="ECO:0000256" key="3">
    <source>
        <dbReference type="ARBA" id="ARBA00023163"/>
    </source>
</evidence>
<dbReference type="PANTHER" id="PTHR42756:SF1">
    <property type="entry name" value="TRANSCRIPTIONAL REPRESSOR OF EMRAB OPERON"/>
    <property type="match status" value="1"/>
</dbReference>
<sequence length="145" mass="17375">MREKNTVYLLKRADLAFEKIANRMLSPYKITHTQFKFLRYLSKFLDGQLRQHDVELYFDMTNPTVTRVLQNLEKDGWVYRQSHTKDRRSKYLYLTDFAKERIPELAELGVALEQQLTQRLNNEEFDLLQDLLRKMLSISIDEGKV</sequence>
<evidence type="ECO:0000256" key="2">
    <source>
        <dbReference type="ARBA" id="ARBA00023125"/>
    </source>
</evidence>
<evidence type="ECO:0000313" key="5">
    <source>
        <dbReference type="EMBL" id="SNV38853.1"/>
    </source>
</evidence>
<organism evidence="5 6">
    <name type="scientific">Streptococcus acidominimus</name>
    <dbReference type="NCBI Taxonomy" id="1326"/>
    <lineage>
        <taxon>Bacteria</taxon>
        <taxon>Bacillati</taxon>
        <taxon>Bacillota</taxon>
        <taxon>Bacilli</taxon>
        <taxon>Lactobacillales</taxon>
        <taxon>Streptococcaceae</taxon>
        <taxon>Streptococcus</taxon>
    </lineage>
</organism>
<dbReference type="InterPro" id="IPR023187">
    <property type="entry name" value="Tscrpt_reg_MarR-type_CS"/>
</dbReference>
<dbReference type="SUPFAM" id="SSF46785">
    <property type="entry name" value="Winged helix' DNA-binding domain"/>
    <property type="match status" value="1"/>
</dbReference>
<dbReference type="PROSITE" id="PS01117">
    <property type="entry name" value="HTH_MARR_1"/>
    <property type="match status" value="1"/>
</dbReference>
<evidence type="ECO:0000256" key="1">
    <source>
        <dbReference type="ARBA" id="ARBA00023015"/>
    </source>
</evidence>
<dbReference type="OrthoDB" id="9799663at2"/>
<dbReference type="Gene3D" id="1.10.10.10">
    <property type="entry name" value="Winged helix-like DNA-binding domain superfamily/Winged helix DNA-binding domain"/>
    <property type="match status" value="1"/>
</dbReference>
<dbReference type="PROSITE" id="PS50995">
    <property type="entry name" value="HTH_MARR_2"/>
    <property type="match status" value="1"/>
</dbReference>